<dbReference type="Proteomes" id="UP001152759">
    <property type="component" value="Chromosome 1"/>
</dbReference>
<proteinExistence type="predicted"/>
<gene>
    <name evidence="1" type="ORF">BEMITA_LOCUS1231</name>
</gene>
<keyword evidence="2" id="KW-1185">Reference proteome</keyword>
<organism evidence="1 2">
    <name type="scientific">Bemisia tabaci</name>
    <name type="common">Sweetpotato whitefly</name>
    <name type="synonym">Aleurodes tabaci</name>
    <dbReference type="NCBI Taxonomy" id="7038"/>
    <lineage>
        <taxon>Eukaryota</taxon>
        <taxon>Metazoa</taxon>
        <taxon>Ecdysozoa</taxon>
        <taxon>Arthropoda</taxon>
        <taxon>Hexapoda</taxon>
        <taxon>Insecta</taxon>
        <taxon>Pterygota</taxon>
        <taxon>Neoptera</taxon>
        <taxon>Paraneoptera</taxon>
        <taxon>Hemiptera</taxon>
        <taxon>Sternorrhyncha</taxon>
        <taxon>Aleyrodoidea</taxon>
        <taxon>Aleyrodidae</taxon>
        <taxon>Aleyrodinae</taxon>
        <taxon>Bemisia</taxon>
    </lineage>
</organism>
<evidence type="ECO:0000313" key="2">
    <source>
        <dbReference type="Proteomes" id="UP001152759"/>
    </source>
</evidence>
<dbReference type="EMBL" id="OU963862">
    <property type="protein sequence ID" value="CAH0381598.1"/>
    <property type="molecule type" value="Genomic_DNA"/>
</dbReference>
<protein>
    <submittedName>
        <fullName evidence="1">Uncharacterized protein</fullName>
    </submittedName>
</protein>
<dbReference type="AlphaFoldDB" id="A0A9P0EYV6"/>
<sequence>MFPHPAILAYSGCKLRTKSLPCNSKGHPHIQIGEAWANPRVLNQRVAFFTPFQSSHPQFCNQGGPYGDVIAYDCLPKKEDLVYTPNLASYCFLWEAGLNGKTDNNGTMPDPPKGSYHALPPPMVCPSNLDPCYCKDWFKPGGKLGKYGNYKIGIRRAVASFTQMLL</sequence>
<evidence type="ECO:0000313" key="1">
    <source>
        <dbReference type="EMBL" id="CAH0381598.1"/>
    </source>
</evidence>
<name>A0A9P0EYV6_BEMTA</name>
<accession>A0A9P0EYV6</accession>
<reference evidence="1" key="1">
    <citation type="submission" date="2021-12" db="EMBL/GenBank/DDBJ databases">
        <authorList>
            <person name="King R."/>
        </authorList>
    </citation>
    <scope>NUCLEOTIDE SEQUENCE</scope>
</reference>